<evidence type="ECO:0000313" key="2">
    <source>
        <dbReference type="Proteomes" id="UP000223242"/>
    </source>
</evidence>
<name>A0A1J0MCG3_9CAUD</name>
<dbReference type="Proteomes" id="UP000223242">
    <property type="component" value="Segment"/>
</dbReference>
<evidence type="ECO:0000313" key="1">
    <source>
        <dbReference type="EMBL" id="APD18685.1"/>
    </source>
</evidence>
<reference evidence="2" key="1">
    <citation type="submission" date="2016-11" db="EMBL/GenBank/DDBJ databases">
        <authorList>
            <person name="Jaros S."/>
            <person name="Januszkiewicz K."/>
            <person name="Wedrychowicz H."/>
        </authorList>
    </citation>
    <scope>NUCLEOTIDE SEQUENCE [LARGE SCALE GENOMIC DNA]</scope>
</reference>
<proteinExistence type="predicted"/>
<dbReference type="EMBL" id="KY092482">
    <property type="protein sequence ID" value="APD18685.1"/>
    <property type="molecule type" value="Genomic_DNA"/>
</dbReference>
<sequence>MTAPAAAVAVIRAALEDAARDIVDGPADAARRVAAELARSGWAVRPAHTVTIPGTRS</sequence>
<organism evidence="1 2">
    <name type="scientific">Streptomyces phage Mojorita</name>
    <dbReference type="NCBI Taxonomy" id="1920309"/>
    <lineage>
        <taxon>Viruses</taxon>
        <taxon>Duplodnaviria</taxon>
        <taxon>Heunggongvirae</taxon>
        <taxon>Uroviricota</taxon>
        <taxon>Caudoviricetes</taxon>
        <taxon>Picardvirus</taxon>
        <taxon>Picardvirus picard</taxon>
    </lineage>
</organism>
<gene>
    <name evidence="1" type="ORF">SEA_MOJORITA_44</name>
</gene>
<accession>A0A1J0MCG3</accession>
<protein>
    <submittedName>
        <fullName evidence="1">Uncharacterized protein</fullName>
    </submittedName>
</protein>